<dbReference type="Proteomes" id="UP000335636">
    <property type="component" value="Unassembled WGS sequence"/>
</dbReference>
<evidence type="ECO:0000313" key="2">
    <source>
        <dbReference type="Proteomes" id="UP000335636"/>
    </source>
</evidence>
<dbReference type="EMBL" id="CABDUW010000068">
    <property type="protein sequence ID" value="VTJ56619.1"/>
    <property type="molecule type" value="Genomic_DNA"/>
</dbReference>
<sequence>EQAKGHTLSCTILPLLHNFGSFASQPLLLLTVVLQQVPALCDSHRIPWPL</sequence>
<keyword evidence="2" id="KW-1185">Reference proteome</keyword>
<evidence type="ECO:0000313" key="1">
    <source>
        <dbReference type="EMBL" id="VTJ56619.1"/>
    </source>
</evidence>
<name>A0A5E4AIT9_MARMO</name>
<comment type="caution">
    <text evidence="1">The sequence shown here is derived from an EMBL/GenBank/DDBJ whole genome shotgun (WGS) entry which is preliminary data.</text>
</comment>
<proteinExistence type="predicted"/>
<protein>
    <submittedName>
        <fullName evidence="1">Uncharacterized protein</fullName>
    </submittedName>
</protein>
<reference evidence="1" key="1">
    <citation type="submission" date="2019-04" db="EMBL/GenBank/DDBJ databases">
        <authorList>
            <person name="Alioto T."/>
            <person name="Alioto T."/>
        </authorList>
    </citation>
    <scope>NUCLEOTIDE SEQUENCE [LARGE SCALE GENOMIC DNA]</scope>
</reference>
<gene>
    <name evidence="1" type="ORF">MONAX_5E032830</name>
</gene>
<feature type="non-terminal residue" evidence="1">
    <location>
        <position position="1"/>
    </location>
</feature>
<accession>A0A5E4AIT9</accession>
<organism evidence="1 2">
    <name type="scientific">Marmota monax</name>
    <name type="common">Woodchuck</name>
    <dbReference type="NCBI Taxonomy" id="9995"/>
    <lineage>
        <taxon>Eukaryota</taxon>
        <taxon>Metazoa</taxon>
        <taxon>Chordata</taxon>
        <taxon>Craniata</taxon>
        <taxon>Vertebrata</taxon>
        <taxon>Euteleostomi</taxon>
        <taxon>Mammalia</taxon>
        <taxon>Eutheria</taxon>
        <taxon>Euarchontoglires</taxon>
        <taxon>Glires</taxon>
        <taxon>Rodentia</taxon>
        <taxon>Sciuromorpha</taxon>
        <taxon>Sciuridae</taxon>
        <taxon>Xerinae</taxon>
        <taxon>Marmotini</taxon>
        <taxon>Marmota</taxon>
    </lineage>
</organism>
<feature type="non-terminal residue" evidence="1">
    <location>
        <position position="50"/>
    </location>
</feature>
<dbReference type="AlphaFoldDB" id="A0A5E4AIT9"/>